<accession>A0A8J2V9Z9</accession>
<evidence type="ECO:0000256" key="2">
    <source>
        <dbReference type="SAM" id="SignalP"/>
    </source>
</evidence>
<organism evidence="5 6">
    <name type="scientific">Planktosalinus lacus</name>
    <dbReference type="NCBI Taxonomy" id="1526573"/>
    <lineage>
        <taxon>Bacteria</taxon>
        <taxon>Pseudomonadati</taxon>
        <taxon>Bacteroidota</taxon>
        <taxon>Flavobacteriia</taxon>
        <taxon>Flavobacteriales</taxon>
        <taxon>Flavobacteriaceae</taxon>
        <taxon>Planktosalinus</taxon>
    </lineage>
</organism>
<feature type="chain" id="PRO_5035324494" description="Secretion system C-terminal sorting domain-containing protein" evidence="2">
    <location>
        <begin position="18"/>
        <end position="658"/>
    </location>
</feature>
<dbReference type="Proteomes" id="UP000652231">
    <property type="component" value="Unassembled WGS sequence"/>
</dbReference>
<sequence length="658" mass="72504">MKQLTFLFLFICGLAQAQVVNIPDTNFKNTLLAASAGNNTAKDQNGVSIVIDTNGDSEIQVSEALTVYELDVINSGIDDLTGIEAFTNLTDLLCDQNNLDVLDVSALTELLNLTCSANNLTELDLSDNPNLEFVWALSNPLTFMNVKNGNTFDPFEIGTGTWMEMWANLPDDCYVCADESEIEDIDEFLNDIGTGKHVSSYCTVTPGGDYNTITGQMLFDVDNDGSCDGVEFPQPYIRMDLTDGTETGASFTDDTGEYLFYTQEGTFTLTPNFENMEFFTITPTTASVTFPVVDNSVEVIDFCIAANGVHPDLEIVIAPLLPARPGFEATYKIVYRNKGNQAITQTDGVNFYFQDNFMDFVSATETPDSQSEGVLRWDYEDLLPFEERSIVVTMDINPPTDPDNPVNIDDILLFEAIIQPLAGDETIEDNTYIHSQTVVGAFDPNDILCLEGDIEDPVNIGEQLHYLVRFENTGNFPAENVVVTMEINSQQFDPETVLLLNASHGVEARLVGNVAEFFFQDIQLASGGHGNILLAVETLNSLQEGDAVMNKAAIYFDYNAPITTNEASTLFEATMSTQDPELNAGIKVYPNPARDVVTITSSTLMNSIEWYDVSGRLLRLHLVDSQETQLDVSKQATGVYFIKINTPQGSIVKKLIKQ</sequence>
<dbReference type="InterPro" id="IPR047589">
    <property type="entry name" value="DUF11_rpt"/>
</dbReference>
<dbReference type="AlphaFoldDB" id="A0A8J2V9Z9"/>
<dbReference type="RefSeq" id="WP_188441799.1">
    <property type="nucleotide sequence ID" value="NZ_BMGK01000007.1"/>
</dbReference>
<dbReference type="InterPro" id="IPR026444">
    <property type="entry name" value="Secre_tail"/>
</dbReference>
<dbReference type="Gene3D" id="3.80.10.10">
    <property type="entry name" value="Ribonuclease Inhibitor"/>
    <property type="match status" value="1"/>
</dbReference>
<dbReference type="InterPro" id="IPR032675">
    <property type="entry name" value="LRR_dom_sf"/>
</dbReference>
<dbReference type="Pfam" id="PF18962">
    <property type="entry name" value="Por_Secre_tail"/>
    <property type="match status" value="1"/>
</dbReference>
<keyword evidence="6" id="KW-1185">Reference proteome</keyword>
<comment type="caution">
    <text evidence="5">The sequence shown here is derived from an EMBL/GenBank/DDBJ whole genome shotgun (WGS) entry which is preliminary data.</text>
</comment>
<dbReference type="EMBL" id="BMGK01000007">
    <property type="protein sequence ID" value="GGD95057.1"/>
    <property type="molecule type" value="Genomic_DNA"/>
</dbReference>
<evidence type="ECO:0000259" key="4">
    <source>
        <dbReference type="Pfam" id="PF24595"/>
    </source>
</evidence>
<reference evidence="5" key="2">
    <citation type="submission" date="2020-09" db="EMBL/GenBank/DDBJ databases">
        <authorList>
            <person name="Sun Q."/>
            <person name="Zhou Y."/>
        </authorList>
    </citation>
    <scope>NUCLEOTIDE SEQUENCE</scope>
    <source>
        <strain evidence="5">CGMCC 1.12924</strain>
    </source>
</reference>
<protein>
    <recommendedName>
        <fullName evidence="7">Secretion system C-terminal sorting domain-containing protein</fullName>
    </recommendedName>
</protein>
<evidence type="ECO:0000313" key="5">
    <source>
        <dbReference type="EMBL" id="GGD95057.1"/>
    </source>
</evidence>
<gene>
    <name evidence="5" type="ORF">GCM10011312_18440</name>
</gene>
<name>A0A8J2V9Z9_9FLAO</name>
<evidence type="ECO:0000259" key="3">
    <source>
        <dbReference type="Pfam" id="PF18962"/>
    </source>
</evidence>
<reference evidence="5" key="1">
    <citation type="journal article" date="2014" name="Int. J. Syst. Evol. Microbiol.">
        <title>Complete genome sequence of Corynebacterium casei LMG S-19264T (=DSM 44701T), isolated from a smear-ripened cheese.</title>
        <authorList>
            <consortium name="US DOE Joint Genome Institute (JGI-PGF)"/>
            <person name="Walter F."/>
            <person name="Albersmeier A."/>
            <person name="Kalinowski J."/>
            <person name="Ruckert C."/>
        </authorList>
    </citation>
    <scope>NUCLEOTIDE SEQUENCE</scope>
    <source>
        <strain evidence="5">CGMCC 1.12924</strain>
    </source>
</reference>
<proteinExistence type="predicted"/>
<feature type="domain" description="DUF7619" evidence="4">
    <location>
        <begin position="443"/>
        <end position="569"/>
    </location>
</feature>
<feature type="domain" description="Secretion system C-terminal sorting" evidence="3">
    <location>
        <begin position="588"/>
        <end position="656"/>
    </location>
</feature>
<dbReference type="Pfam" id="PF24595">
    <property type="entry name" value="DUF7619"/>
    <property type="match status" value="1"/>
</dbReference>
<dbReference type="SUPFAM" id="SSF52058">
    <property type="entry name" value="L domain-like"/>
    <property type="match status" value="1"/>
</dbReference>
<evidence type="ECO:0008006" key="7">
    <source>
        <dbReference type="Google" id="ProtNLM"/>
    </source>
</evidence>
<dbReference type="InterPro" id="IPR055353">
    <property type="entry name" value="DUF7619"/>
</dbReference>
<dbReference type="NCBIfam" id="TIGR01451">
    <property type="entry name" value="B_ant_repeat"/>
    <property type="match status" value="1"/>
</dbReference>
<keyword evidence="1 2" id="KW-0732">Signal</keyword>
<feature type="signal peptide" evidence="2">
    <location>
        <begin position="1"/>
        <end position="17"/>
    </location>
</feature>
<evidence type="ECO:0000313" key="6">
    <source>
        <dbReference type="Proteomes" id="UP000652231"/>
    </source>
</evidence>
<evidence type="ECO:0000256" key="1">
    <source>
        <dbReference type="ARBA" id="ARBA00022729"/>
    </source>
</evidence>
<dbReference type="NCBIfam" id="TIGR04183">
    <property type="entry name" value="Por_Secre_tail"/>
    <property type="match status" value="1"/>
</dbReference>